<feature type="compositionally biased region" description="Basic and acidic residues" evidence="1">
    <location>
        <begin position="256"/>
        <end position="265"/>
    </location>
</feature>
<sequence>MSKKSIASMVVENKTVFIVIAIALFLIELEIFAVAAMKSGWDYKMQILDDKGNLIHETDGKNLSDFNKYYFEKTHGPFEQYQRKLVKNYVPFPFRAWFVAAVGIPVGVILLFAFVVRAYIALFYGEEKEEEADLRKENYGTRLEKIIASVSGFNIFAIGFLVFLVIISYWIIPEVVIYLGKLGEDTILKYKWFFLAVLLAAFGILVWITYLRYLLAKKTIDSQTEVDKFRMQLEFKQTGGLPLQLEYDHNEINDKPLLGWDDKKNNITGNGDTPPSKSEKPKKSRFFKKN</sequence>
<evidence type="ECO:0000256" key="1">
    <source>
        <dbReference type="SAM" id="MobiDB-lite"/>
    </source>
</evidence>
<organism evidence="3 4">
    <name type="scientific">Desulfonema magnum</name>
    <dbReference type="NCBI Taxonomy" id="45655"/>
    <lineage>
        <taxon>Bacteria</taxon>
        <taxon>Pseudomonadati</taxon>
        <taxon>Thermodesulfobacteriota</taxon>
        <taxon>Desulfobacteria</taxon>
        <taxon>Desulfobacterales</taxon>
        <taxon>Desulfococcaceae</taxon>
        <taxon>Desulfonema</taxon>
    </lineage>
</organism>
<name>A0A975GPC0_9BACT</name>
<keyword evidence="2" id="KW-0812">Transmembrane</keyword>
<feature type="transmembrane region" description="Helical" evidence="2">
    <location>
        <begin position="96"/>
        <end position="125"/>
    </location>
</feature>
<proteinExistence type="predicted"/>
<dbReference type="RefSeq" id="WP_207683338.1">
    <property type="nucleotide sequence ID" value="NZ_CP061800.1"/>
</dbReference>
<dbReference type="Proteomes" id="UP000663722">
    <property type="component" value="Chromosome"/>
</dbReference>
<evidence type="ECO:0000256" key="2">
    <source>
        <dbReference type="SAM" id="Phobius"/>
    </source>
</evidence>
<evidence type="ECO:0000313" key="4">
    <source>
        <dbReference type="Proteomes" id="UP000663722"/>
    </source>
</evidence>
<dbReference type="AlphaFoldDB" id="A0A975GPC0"/>
<dbReference type="KEGG" id="dmm:dnm_047260"/>
<feature type="compositionally biased region" description="Basic residues" evidence="1">
    <location>
        <begin position="280"/>
        <end position="290"/>
    </location>
</feature>
<feature type="transmembrane region" description="Helical" evidence="2">
    <location>
        <begin position="16"/>
        <end position="37"/>
    </location>
</feature>
<protein>
    <submittedName>
        <fullName evidence="3">Uncharacterized protein</fullName>
    </submittedName>
</protein>
<reference evidence="3" key="1">
    <citation type="journal article" date="2021" name="Microb. Physiol.">
        <title>Proteogenomic Insights into the Physiology of Marine, Sulfate-Reducing, Filamentous Desulfonema limicola and Desulfonema magnum.</title>
        <authorList>
            <person name="Schnaars V."/>
            <person name="Wohlbrand L."/>
            <person name="Scheve S."/>
            <person name="Hinrichs C."/>
            <person name="Reinhardt R."/>
            <person name="Rabus R."/>
        </authorList>
    </citation>
    <scope>NUCLEOTIDE SEQUENCE</scope>
    <source>
        <strain evidence="3">4be13</strain>
    </source>
</reference>
<feature type="region of interest" description="Disordered" evidence="1">
    <location>
        <begin position="256"/>
        <end position="290"/>
    </location>
</feature>
<gene>
    <name evidence="3" type="ORF">dnm_047260</name>
</gene>
<evidence type="ECO:0000313" key="3">
    <source>
        <dbReference type="EMBL" id="QTA88679.1"/>
    </source>
</evidence>
<feature type="transmembrane region" description="Helical" evidence="2">
    <location>
        <begin position="146"/>
        <end position="172"/>
    </location>
</feature>
<keyword evidence="2" id="KW-0472">Membrane</keyword>
<dbReference type="EMBL" id="CP061800">
    <property type="protein sequence ID" value="QTA88679.1"/>
    <property type="molecule type" value="Genomic_DNA"/>
</dbReference>
<keyword evidence="2" id="KW-1133">Transmembrane helix</keyword>
<keyword evidence="4" id="KW-1185">Reference proteome</keyword>
<accession>A0A975GPC0</accession>
<feature type="transmembrane region" description="Helical" evidence="2">
    <location>
        <begin position="192"/>
        <end position="215"/>
    </location>
</feature>